<dbReference type="Proteomes" id="UP000676310">
    <property type="component" value="Unassembled WGS sequence"/>
</dbReference>
<reference evidence="2" key="1">
    <citation type="submission" date="2021-05" db="EMBL/GenBank/DDBJ databases">
        <authorList>
            <person name="Stam R."/>
        </authorList>
    </citation>
    <scope>NUCLEOTIDE SEQUENCE</scope>
    <source>
        <strain evidence="2">CS162</strain>
    </source>
</reference>
<dbReference type="AlphaFoldDB" id="A0A8J2IGX3"/>
<proteinExistence type="predicted"/>
<accession>A0A8J2IGX3</accession>
<protein>
    <submittedName>
        <fullName evidence="2">Uncharacterized protein</fullName>
    </submittedName>
</protein>
<evidence type="ECO:0000313" key="3">
    <source>
        <dbReference type="Proteomes" id="UP000676310"/>
    </source>
</evidence>
<evidence type="ECO:0000256" key="1">
    <source>
        <dbReference type="SAM" id="MobiDB-lite"/>
    </source>
</evidence>
<dbReference type="EMBL" id="CAJRGZ010000030">
    <property type="protein sequence ID" value="CAG5184864.1"/>
    <property type="molecule type" value="Genomic_DNA"/>
</dbReference>
<organism evidence="2 3">
    <name type="scientific">Alternaria atra</name>
    <dbReference type="NCBI Taxonomy" id="119953"/>
    <lineage>
        <taxon>Eukaryota</taxon>
        <taxon>Fungi</taxon>
        <taxon>Dikarya</taxon>
        <taxon>Ascomycota</taxon>
        <taxon>Pezizomycotina</taxon>
        <taxon>Dothideomycetes</taxon>
        <taxon>Pleosporomycetidae</taxon>
        <taxon>Pleosporales</taxon>
        <taxon>Pleosporineae</taxon>
        <taxon>Pleosporaceae</taxon>
        <taxon>Alternaria</taxon>
        <taxon>Alternaria sect. Ulocladioides</taxon>
    </lineage>
</organism>
<dbReference type="GeneID" id="67011358"/>
<gene>
    <name evidence="2" type="ORF">ALTATR162_LOCUS11120</name>
</gene>
<name>A0A8J2IGX3_9PLEO</name>
<feature type="region of interest" description="Disordered" evidence="1">
    <location>
        <begin position="1"/>
        <end position="22"/>
    </location>
</feature>
<feature type="region of interest" description="Disordered" evidence="1">
    <location>
        <begin position="137"/>
        <end position="162"/>
    </location>
</feature>
<comment type="caution">
    <text evidence="2">The sequence shown here is derived from an EMBL/GenBank/DDBJ whole genome shotgun (WGS) entry which is preliminary data.</text>
</comment>
<evidence type="ECO:0000313" key="2">
    <source>
        <dbReference type="EMBL" id="CAG5184864.1"/>
    </source>
</evidence>
<keyword evidence="3" id="KW-1185">Reference proteome</keyword>
<sequence length="230" mass="25723">MSRNEKQASPPPYSEYSSPSLRGQTILDQLSTTRTNHIQSVIERHVIPLIEEHATYGIAQTTIAMLPSDIPLPAVEEKSEYSFDTSDSKPVEVVGFSSEEEPKVVRLEGQMNRTEFWRPQVVIVELERMLGENLNANPVLRSPRGDGRVGADSGQRQSRRGFLSRVMPSLGPELRSPSGNPEVGVKQLEQGRMVVVKARLEEICLRTVSEFGLYDTMSKQCVIIRVDARC</sequence>
<dbReference type="RefSeq" id="XP_043174697.1">
    <property type="nucleotide sequence ID" value="XM_043318762.1"/>
</dbReference>
<dbReference type="OrthoDB" id="3914029at2759"/>